<dbReference type="InterPro" id="IPR004089">
    <property type="entry name" value="MCPsignal_dom"/>
</dbReference>
<dbReference type="Proteomes" id="UP000294614">
    <property type="component" value="Unassembled WGS sequence"/>
</dbReference>
<evidence type="ECO:0000256" key="3">
    <source>
        <dbReference type="SAM" id="Coils"/>
    </source>
</evidence>
<dbReference type="SUPFAM" id="SSF58104">
    <property type="entry name" value="Methyl-accepting chemotaxis protein (MCP) signaling domain"/>
    <property type="match status" value="1"/>
</dbReference>
<accession>A0A4R1KD43</accession>
<keyword evidence="1 2" id="KW-0807">Transducer</keyword>
<reference evidence="6 7" key="1">
    <citation type="submission" date="2019-03" db="EMBL/GenBank/DDBJ databases">
        <title>Genomic Encyclopedia of Type Strains, Phase IV (KMG-IV): sequencing the most valuable type-strain genomes for metagenomic binning, comparative biology and taxonomic classification.</title>
        <authorList>
            <person name="Goeker M."/>
        </authorList>
    </citation>
    <scope>NUCLEOTIDE SEQUENCE [LARGE SCALE GENOMIC DNA]</scope>
    <source>
        <strain evidence="6 7">DSM 24984</strain>
    </source>
</reference>
<dbReference type="PROSITE" id="PS50111">
    <property type="entry name" value="CHEMOTAXIS_TRANSDUC_2"/>
    <property type="match status" value="1"/>
</dbReference>
<dbReference type="GO" id="GO:0016020">
    <property type="term" value="C:membrane"/>
    <property type="evidence" value="ECO:0007669"/>
    <property type="project" value="InterPro"/>
</dbReference>
<name>A0A4R1KD43_9BACT</name>
<dbReference type="InterPro" id="IPR029151">
    <property type="entry name" value="Sensor-like_sf"/>
</dbReference>
<dbReference type="RefSeq" id="WP_132872597.1">
    <property type="nucleotide sequence ID" value="NZ_JAJUHT010000004.1"/>
</dbReference>
<dbReference type="SMART" id="SM00283">
    <property type="entry name" value="MA"/>
    <property type="match status" value="1"/>
</dbReference>
<evidence type="ECO:0000313" key="7">
    <source>
        <dbReference type="Proteomes" id="UP000294614"/>
    </source>
</evidence>
<evidence type="ECO:0000256" key="1">
    <source>
        <dbReference type="ARBA" id="ARBA00023224"/>
    </source>
</evidence>
<organism evidence="6 7">
    <name type="scientific">Seleniivibrio woodruffii</name>
    <dbReference type="NCBI Taxonomy" id="1078050"/>
    <lineage>
        <taxon>Bacteria</taxon>
        <taxon>Pseudomonadati</taxon>
        <taxon>Deferribacterota</taxon>
        <taxon>Deferribacteres</taxon>
        <taxon>Deferribacterales</taxon>
        <taxon>Geovibrionaceae</taxon>
        <taxon>Seleniivibrio</taxon>
    </lineage>
</organism>
<feature type="domain" description="Methyl-accepting transducer" evidence="5">
    <location>
        <begin position="374"/>
        <end position="610"/>
    </location>
</feature>
<keyword evidence="4" id="KW-1133">Transmembrane helix</keyword>
<dbReference type="CDD" id="cd11386">
    <property type="entry name" value="MCP_signal"/>
    <property type="match status" value="1"/>
</dbReference>
<dbReference type="Pfam" id="PF14827">
    <property type="entry name" value="dCache_3"/>
    <property type="match status" value="1"/>
</dbReference>
<keyword evidence="3" id="KW-0175">Coiled coil</keyword>
<dbReference type="InterPro" id="IPR029150">
    <property type="entry name" value="dCache_3"/>
</dbReference>
<dbReference type="PANTHER" id="PTHR32089">
    <property type="entry name" value="METHYL-ACCEPTING CHEMOTAXIS PROTEIN MCPB"/>
    <property type="match status" value="1"/>
</dbReference>
<sequence>MRFIKLSIKQYVSIGVYLGILLITIVLAWYDYYSLKTLMKTEAEVNMKSVSEILESRIAEKLNDISISVKTIAEDQDSARMLAEGDHDGLIRKYSALFKTIEQAGISQFQFHSSDNHSVARLHKPEKFGDDLTSIRATVSEVNSTRKPVQGLELGRAGSGLRSVFPVYYEGQHVGSVEFGGSIDKIIEQLAATYGAEYAMGISEEALAKSEGMEKKSDDVVHDGFRFYKNNMAEHAESYIDLYEKDGLVKIDGHSVYMHMQPLNDHSGKELTRVLFVTDMTPALKLALLGAVKKFVIGFVLASMFAVILYYTLQYYLKLIDTMGKIADAVTTGNGDLSKRLPVSKEGNELETVSFKMNNFLGTLDGNLSKTIHTLGNLLTGVMPIYYALVDVRKAANQNVDLSATVAAAGEEMSVTVEEISRNTADVAEKGEKTLMLAQEGSSIVREATEKAEHVKEVVASLAEDINSLTINATTIGSVVNVINDISEQTNMLALNAAIEAARAGEAGRGFAVVADEVRKLAEKTLSSTNEIERIVKVIQENVKKANSNAKIVENEIGAQVHATENANERFNEILHSVMDLNALLLNTSTAAEQQSKATAEVAGNIEKVAESSRESRDRVENLMDAIDKLMEELSNIEKDLIQYELTCKSLLFVKAKMAHVKYLKNVFNAYMRGVPPTHLKEHTACDFGKMYYGKEAQALFGSDPDFKAIEKPHSEVHKLSHQVADLIKAGNQDKALVVLNEMRRNVEHLIGLLDRMFEKAKCL</sequence>
<feature type="coiled-coil region" evidence="3">
    <location>
        <begin position="613"/>
        <end position="647"/>
    </location>
</feature>
<dbReference type="Gene3D" id="1.20.120.30">
    <property type="entry name" value="Aspartate receptor, ligand-binding domain"/>
    <property type="match status" value="1"/>
</dbReference>
<comment type="caution">
    <text evidence="6">The sequence shown here is derived from an EMBL/GenBank/DDBJ whole genome shotgun (WGS) entry which is preliminary data.</text>
</comment>
<dbReference type="PANTHER" id="PTHR32089:SF112">
    <property type="entry name" value="LYSOZYME-LIKE PROTEIN-RELATED"/>
    <property type="match status" value="1"/>
</dbReference>
<gene>
    <name evidence="6" type="ORF">C8D98_1024</name>
</gene>
<evidence type="ECO:0000256" key="2">
    <source>
        <dbReference type="PROSITE-ProRule" id="PRU00284"/>
    </source>
</evidence>
<keyword evidence="4" id="KW-0812">Transmembrane</keyword>
<evidence type="ECO:0000259" key="5">
    <source>
        <dbReference type="PROSITE" id="PS50111"/>
    </source>
</evidence>
<feature type="transmembrane region" description="Helical" evidence="4">
    <location>
        <begin position="295"/>
        <end position="313"/>
    </location>
</feature>
<dbReference type="EMBL" id="SMGG01000003">
    <property type="protein sequence ID" value="TCK62495.1"/>
    <property type="molecule type" value="Genomic_DNA"/>
</dbReference>
<dbReference type="Gene3D" id="1.10.287.950">
    <property type="entry name" value="Methyl-accepting chemotaxis protein"/>
    <property type="match status" value="1"/>
</dbReference>
<dbReference type="Pfam" id="PF13682">
    <property type="entry name" value="CZB"/>
    <property type="match status" value="1"/>
</dbReference>
<proteinExistence type="predicted"/>
<evidence type="ECO:0000256" key="4">
    <source>
        <dbReference type="SAM" id="Phobius"/>
    </source>
</evidence>
<protein>
    <submittedName>
        <fullName evidence="6">Methyl-accepting chemotaxis protein</fullName>
    </submittedName>
</protein>
<dbReference type="SUPFAM" id="SSF103190">
    <property type="entry name" value="Sensory domain-like"/>
    <property type="match status" value="1"/>
</dbReference>
<dbReference type="OrthoDB" id="9760371at2"/>
<keyword evidence="4" id="KW-0472">Membrane</keyword>
<dbReference type="InterPro" id="IPR025991">
    <property type="entry name" value="Chemoreceptor_zinc-bind_dom"/>
</dbReference>
<dbReference type="AlphaFoldDB" id="A0A4R1KD43"/>
<keyword evidence="7" id="KW-1185">Reference proteome</keyword>
<dbReference type="Pfam" id="PF00015">
    <property type="entry name" value="MCPsignal"/>
    <property type="match status" value="1"/>
</dbReference>
<evidence type="ECO:0000313" key="6">
    <source>
        <dbReference type="EMBL" id="TCK62495.1"/>
    </source>
</evidence>
<dbReference type="GO" id="GO:0007165">
    <property type="term" value="P:signal transduction"/>
    <property type="evidence" value="ECO:0007669"/>
    <property type="project" value="UniProtKB-KW"/>
</dbReference>
<feature type="transmembrane region" description="Helical" evidence="4">
    <location>
        <begin position="12"/>
        <end position="30"/>
    </location>
</feature>